<evidence type="ECO:0000259" key="1">
    <source>
        <dbReference type="Pfam" id="PF02441"/>
    </source>
</evidence>
<comment type="caution">
    <text evidence="2">The sequence shown here is derived from an EMBL/GenBank/DDBJ whole genome shotgun (WGS) entry which is preliminary data.</text>
</comment>
<dbReference type="InterPro" id="IPR003382">
    <property type="entry name" value="Flavoprotein"/>
</dbReference>
<organism evidence="2 3">
    <name type="scientific">Streptomyces griseiscabiei</name>
    <dbReference type="NCBI Taxonomy" id="2993540"/>
    <lineage>
        <taxon>Bacteria</taxon>
        <taxon>Bacillati</taxon>
        <taxon>Actinomycetota</taxon>
        <taxon>Actinomycetes</taxon>
        <taxon>Kitasatosporales</taxon>
        <taxon>Streptomycetaceae</taxon>
        <taxon>Streptomyces</taxon>
    </lineage>
</organism>
<proteinExistence type="predicted"/>
<evidence type="ECO:0000313" key="2">
    <source>
        <dbReference type="EMBL" id="MDX2913714.1"/>
    </source>
</evidence>
<accession>A0ABU4LDA6</accession>
<gene>
    <name evidence="2" type="ORF">PV517_34240</name>
</gene>
<feature type="domain" description="Flavoprotein" evidence="1">
    <location>
        <begin position="17"/>
        <end position="119"/>
    </location>
</feature>
<dbReference type="RefSeq" id="WP_256965059.1">
    <property type="nucleotide sequence ID" value="NZ_JAGJBZ010000003.1"/>
</dbReference>
<reference evidence="2 3" key="1">
    <citation type="journal article" date="2023" name="Microb. Genom.">
        <title>Mesoterricola silvestris gen. nov., sp. nov., Mesoterricola sediminis sp. nov., Geothrix oryzae sp. nov., Geothrix edaphica sp. nov., Geothrix rubra sp. nov., and Geothrix limicola sp. nov., six novel members of Acidobacteriota isolated from soils.</title>
        <authorList>
            <person name="Weisberg A.J."/>
            <person name="Pearce E."/>
            <person name="Kramer C.G."/>
            <person name="Chang J.H."/>
            <person name="Clarke C.R."/>
        </authorList>
    </citation>
    <scope>NUCLEOTIDE SEQUENCE [LARGE SCALE GENOMIC DNA]</scope>
    <source>
        <strain evidence="2 3">NRRL_B-2795</strain>
    </source>
</reference>
<keyword evidence="3" id="KW-1185">Reference proteome</keyword>
<evidence type="ECO:0000313" key="3">
    <source>
        <dbReference type="Proteomes" id="UP001271723"/>
    </source>
</evidence>
<name>A0ABU4LDA6_9ACTN</name>
<dbReference type="EMBL" id="JARAVY010000016">
    <property type="protein sequence ID" value="MDX2913714.1"/>
    <property type="molecule type" value="Genomic_DNA"/>
</dbReference>
<dbReference type="Gene3D" id="3.40.50.1950">
    <property type="entry name" value="Flavin prenyltransferase-like"/>
    <property type="match status" value="1"/>
</dbReference>
<dbReference type="Pfam" id="PF02441">
    <property type="entry name" value="Flavoprotein"/>
    <property type="match status" value="1"/>
</dbReference>
<sequence length="184" mass="19332">MTQVLYLISCAAPPTRSIATGIRKAQAAGWEVCLVLSPSAYRWVEPDLDGLRALTGHPVRHEYKHPDAADVLPPPDAILAAPVTLNTLTKWADGHSDTLALGLVTEAIGLELPLVALPFINRAQAAHPALGRAVSVLRGCGVTVLLGEGGFVPHEPKHGDVDGYPWDAAIAALPVSAIHGRDEG</sequence>
<protein>
    <submittedName>
        <fullName evidence="2">Flavoprotein</fullName>
    </submittedName>
</protein>
<dbReference type="InterPro" id="IPR036551">
    <property type="entry name" value="Flavin_trans-like"/>
</dbReference>
<dbReference type="Proteomes" id="UP001271723">
    <property type="component" value="Unassembled WGS sequence"/>
</dbReference>
<dbReference type="SUPFAM" id="SSF52507">
    <property type="entry name" value="Homo-oligomeric flavin-containing Cys decarboxylases, HFCD"/>
    <property type="match status" value="1"/>
</dbReference>